<evidence type="ECO:0000259" key="5">
    <source>
        <dbReference type="Pfam" id="PF04542"/>
    </source>
</evidence>
<dbReference type="InterPro" id="IPR014327">
    <property type="entry name" value="RNA_pol_sigma70_bacteroid"/>
</dbReference>
<dbReference type="InterPro" id="IPR013324">
    <property type="entry name" value="RNA_pol_sigma_r3/r4-like"/>
</dbReference>
<dbReference type="Gene3D" id="1.10.10.10">
    <property type="entry name" value="Winged helix-like DNA-binding domain superfamily/Winged helix DNA-binding domain"/>
    <property type="match status" value="1"/>
</dbReference>
<organism evidence="7 8">
    <name type="scientific">Arcicella aurantiaca</name>
    <dbReference type="NCBI Taxonomy" id="591202"/>
    <lineage>
        <taxon>Bacteria</taxon>
        <taxon>Pseudomonadati</taxon>
        <taxon>Bacteroidota</taxon>
        <taxon>Cytophagia</taxon>
        <taxon>Cytophagales</taxon>
        <taxon>Flectobacillaceae</taxon>
        <taxon>Arcicella</taxon>
    </lineage>
</organism>
<protein>
    <submittedName>
        <fullName evidence="7">RNA polymerase sigma-70 factor (ECF subfamily)</fullName>
    </submittedName>
</protein>
<evidence type="ECO:0000259" key="6">
    <source>
        <dbReference type="Pfam" id="PF08281"/>
    </source>
</evidence>
<dbReference type="InterPro" id="IPR036388">
    <property type="entry name" value="WH-like_DNA-bd_sf"/>
</dbReference>
<dbReference type="InterPro" id="IPR007627">
    <property type="entry name" value="RNA_pol_sigma70_r2"/>
</dbReference>
<sequence>MSENVGYTFNEDSPIIRVVNEHSVQGKITDSEVFIRQAFQDDPKKGYELLFRKYYRALCSHAVRFVYSKEVAEDIVGDVFLTFWKNQGQIQITTSFRSYLYASVRNRAYNYLQWEFKNDSDIDEIPENILNQVLEETPQSMLQYDELFSKIENSISTLPPQCQRVFLMSRFENKKNKEIAEELEIALKTVEAHMMKALSQMRKALDGYLVSLFIFLIFSNTDFSL</sequence>
<accession>A0A316ECQ3</accession>
<name>A0A316ECQ3_9BACT</name>
<dbReference type="InterPro" id="IPR013325">
    <property type="entry name" value="RNA_pol_sigma_r2"/>
</dbReference>
<evidence type="ECO:0000256" key="3">
    <source>
        <dbReference type="ARBA" id="ARBA00023082"/>
    </source>
</evidence>
<dbReference type="GO" id="GO:0003677">
    <property type="term" value="F:DNA binding"/>
    <property type="evidence" value="ECO:0007669"/>
    <property type="project" value="InterPro"/>
</dbReference>
<dbReference type="GO" id="GO:0006352">
    <property type="term" value="P:DNA-templated transcription initiation"/>
    <property type="evidence" value="ECO:0007669"/>
    <property type="project" value="InterPro"/>
</dbReference>
<dbReference type="GO" id="GO:0016987">
    <property type="term" value="F:sigma factor activity"/>
    <property type="evidence" value="ECO:0007669"/>
    <property type="project" value="UniProtKB-KW"/>
</dbReference>
<dbReference type="AlphaFoldDB" id="A0A316ECQ3"/>
<keyword evidence="3" id="KW-0731">Sigma factor</keyword>
<dbReference type="SUPFAM" id="SSF88659">
    <property type="entry name" value="Sigma3 and sigma4 domains of RNA polymerase sigma factors"/>
    <property type="match status" value="1"/>
</dbReference>
<evidence type="ECO:0000256" key="4">
    <source>
        <dbReference type="ARBA" id="ARBA00023163"/>
    </source>
</evidence>
<dbReference type="PANTHER" id="PTHR43133">
    <property type="entry name" value="RNA POLYMERASE ECF-TYPE SIGMA FACTO"/>
    <property type="match status" value="1"/>
</dbReference>
<feature type="domain" description="RNA polymerase sigma factor 70 region 4 type 2" evidence="6">
    <location>
        <begin position="150"/>
        <end position="201"/>
    </location>
</feature>
<keyword evidence="4" id="KW-0804">Transcription</keyword>
<dbReference type="NCBIfam" id="TIGR02937">
    <property type="entry name" value="sigma70-ECF"/>
    <property type="match status" value="1"/>
</dbReference>
<dbReference type="InterPro" id="IPR039425">
    <property type="entry name" value="RNA_pol_sigma-70-like"/>
</dbReference>
<dbReference type="InterPro" id="IPR014284">
    <property type="entry name" value="RNA_pol_sigma-70_dom"/>
</dbReference>
<comment type="similarity">
    <text evidence="1">Belongs to the sigma-70 factor family. ECF subfamily.</text>
</comment>
<proteinExistence type="inferred from homology"/>
<dbReference type="InterPro" id="IPR013249">
    <property type="entry name" value="RNA_pol_sigma70_r4_t2"/>
</dbReference>
<dbReference type="Gene3D" id="1.10.1740.10">
    <property type="match status" value="1"/>
</dbReference>
<dbReference type="SUPFAM" id="SSF88946">
    <property type="entry name" value="Sigma2 domain of RNA polymerase sigma factors"/>
    <property type="match status" value="1"/>
</dbReference>
<feature type="domain" description="RNA polymerase sigma-70 region 2" evidence="5">
    <location>
        <begin position="50"/>
        <end position="112"/>
    </location>
</feature>
<dbReference type="Pfam" id="PF08281">
    <property type="entry name" value="Sigma70_r4_2"/>
    <property type="match status" value="1"/>
</dbReference>
<dbReference type="RefSeq" id="WP_109741933.1">
    <property type="nucleotide sequence ID" value="NZ_QGGO01000005.1"/>
</dbReference>
<evidence type="ECO:0000256" key="2">
    <source>
        <dbReference type="ARBA" id="ARBA00023015"/>
    </source>
</evidence>
<evidence type="ECO:0000256" key="1">
    <source>
        <dbReference type="ARBA" id="ARBA00010641"/>
    </source>
</evidence>
<comment type="caution">
    <text evidence="7">The sequence shown here is derived from an EMBL/GenBank/DDBJ whole genome shotgun (WGS) entry which is preliminary data.</text>
</comment>
<dbReference type="OrthoDB" id="1524077at2"/>
<keyword evidence="8" id="KW-1185">Reference proteome</keyword>
<gene>
    <name evidence="7" type="ORF">LV89_01166</name>
</gene>
<dbReference type="PANTHER" id="PTHR43133:SF46">
    <property type="entry name" value="RNA POLYMERASE SIGMA-70 FACTOR ECF SUBFAMILY"/>
    <property type="match status" value="1"/>
</dbReference>
<dbReference type="Proteomes" id="UP000245489">
    <property type="component" value="Unassembled WGS sequence"/>
</dbReference>
<keyword evidence="2" id="KW-0805">Transcription regulation</keyword>
<reference evidence="7 8" key="1">
    <citation type="submission" date="2018-05" db="EMBL/GenBank/DDBJ databases">
        <title>Genomic Encyclopedia of Archaeal and Bacterial Type Strains, Phase II (KMG-II): from individual species to whole genera.</title>
        <authorList>
            <person name="Goeker M."/>
        </authorList>
    </citation>
    <scope>NUCLEOTIDE SEQUENCE [LARGE SCALE GENOMIC DNA]</scope>
    <source>
        <strain evidence="7 8">DSM 22214</strain>
    </source>
</reference>
<evidence type="ECO:0000313" key="7">
    <source>
        <dbReference type="EMBL" id="PWK27759.1"/>
    </source>
</evidence>
<dbReference type="EMBL" id="QGGO01000005">
    <property type="protein sequence ID" value="PWK27759.1"/>
    <property type="molecule type" value="Genomic_DNA"/>
</dbReference>
<evidence type="ECO:0000313" key="8">
    <source>
        <dbReference type="Proteomes" id="UP000245489"/>
    </source>
</evidence>
<dbReference type="NCBIfam" id="TIGR02985">
    <property type="entry name" value="Sig70_bacteroi1"/>
    <property type="match status" value="1"/>
</dbReference>
<dbReference type="Pfam" id="PF04542">
    <property type="entry name" value="Sigma70_r2"/>
    <property type="match status" value="1"/>
</dbReference>